<organism evidence="1 2">
    <name type="scientific">Natrinema hispanicum</name>
    <dbReference type="NCBI Taxonomy" id="392421"/>
    <lineage>
        <taxon>Archaea</taxon>
        <taxon>Methanobacteriati</taxon>
        <taxon>Methanobacteriota</taxon>
        <taxon>Stenosarchaea group</taxon>
        <taxon>Halobacteria</taxon>
        <taxon>Halobacteriales</taxon>
        <taxon>Natrialbaceae</taxon>
        <taxon>Natrinema</taxon>
    </lineage>
</organism>
<gene>
    <name evidence="1" type="ORF">BDK88_1628</name>
</gene>
<dbReference type="AlphaFoldDB" id="A0A482YAS5"/>
<evidence type="ECO:0000313" key="2">
    <source>
        <dbReference type="Proteomes" id="UP000291097"/>
    </source>
</evidence>
<name>A0A482YAS5_9EURY</name>
<proteinExistence type="predicted"/>
<accession>A0A482YAS5</accession>
<protein>
    <submittedName>
        <fullName evidence="1">Uncharacterized protein</fullName>
    </submittedName>
</protein>
<reference evidence="1 2" key="1">
    <citation type="submission" date="2019-02" db="EMBL/GenBank/DDBJ databases">
        <title>Genomic Encyclopedia of Archaeal and Bacterial Type Strains, Phase II (KMG-II): from individual species to whole genera.</title>
        <authorList>
            <person name="Goeker M."/>
        </authorList>
    </citation>
    <scope>NUCLEOTIDE SEQUENCE [LARGE SCALE GENOMIC DNA]</scope>
    <source>
        <strain evidence="1 2">DSM 18328</strain>
    </source>
</reference>
<comment type="caution">
    <text evidence="1">The sequence shown here is derived from an EMBL/GenBank/DDBJ whole genome shotgun (WGS) entry which is preliminary data.</text>
</comment>
<sequence length="56" mass="6277">MVGELSLPADELILITNFLDRPSTSQSILSKLTLERELLANQSSNSHSEDLLHNER</sequence>
<evidence type="ECO:0000313" key="1">
    <source>
        <dbReference type="EMBL" id="RZV10468.1"/>
    </source>
</evidence>
<dbReference type="EMBL" id="SHMP01000004">
    <property type="protein sequence ID" value="RZV10468.1"/>
    <property type="molecule type" value="Genomic_DNA"/>
</dbReference>
<dbReference type="Proteomes" id="UP000291097">
    <property type="component" value="Unassembled WGS sequence"/>
</dbReference>